<feature type="non-terminal residue" evidence="1">
    <location>
        <position position="39"/>
    </location>
</feature>
<comment type="caution">
    <text evidence="1">The sequence shown here is derived from an EMBL/GenBank/DDBJ whole genome shotgun (WGS) entry which is preliminary data.</text>
</comment>
<sequence length="39" mass="4498">MFVWKAKTILANLKKFLPEAAEPLRRIQADWGQPESAEN</sequence>
<gene>
    <name evidence="1" type="ORF">S03H2_30679</name>
</gene>
<accession>X1IKE0</accession>
<organism evidence="1">
    <name type="scientific">marine sediment metagenome</name>
    <dbReference type="NCBI Taxonomy" id="412755"/>
    <lineage>
        <taxon>unclassified sequences</taxon>
        <taxon>metagenomes</taxon>
        <taxon>ecological metagenomes</taxon>
    </lineage>
</organism>
<evidence type="ECO:0000313" key="1">
    <source>
        <dbReference type="EMBL" id="GAH58008.1"/>
    </source>
</evidence>
<name>X1IKE0_9ZZZZ</name>
<proteinExistence type="predicted"/>
<dbReference type="EMBL" id="BARU01018567">
    <property type="protein sequence ID" value="GAH58008.1"/>
    <property type="molecule type" value="Genomic_DNA"/>
</dbReference>
<dbReference type="AlphaFoldDB" id="X1IKE0"/>
<reference evidence="1" key="1">
    <citation type="journal article" date="2014" name="Front. Microbiol.">
        <title>High frequency of phylogenetically diverse reductive dehalogenase-homologous genes in deep subseafloor sedimentary metagenomes.</title>
        <authorList>
            <person name="Kawai M."/>
            <person name="Futagami T."/>
            <person name="Toyoda A."/>
            <person name="Takaki Y."/>
            <person name="Nishi S."/>
            <person name="Hori S."/>
            <person name="Arai W."/>
            <person name="Tsubouchi T."/>
            <person name="Morono Y."/>
            <person name="Uchiyama I."/>
            <person name="Ito T."/>
            <person name="Fujiyama A."/>
            <person name="Inagaki F."/>
            <person name="Takami H."/>
        </authorList>
    </citation>
    <scope>NUCLEOTIDE SEQUENCE</scope>
    <source>
        <strain evidence="1">Expedition CK06-06</strain>
    </source>
</reference>
<protein>
    <submittedName>
        <fullName evidence="1">Uncharacterized protein</fullName>
    </submittedName>
</protein>